<feature type="domain" description="Protein kinase" evidence="1">
    <location>
        <begin position="1"/>
        <end position="66"/>
    </location>
</feature>
<dbReference type="SUPFAM" id="SSF56112">
    <property type="entry name" value="Protein kinase-like (PK-like)"/>
    <property type="match status" value="1"/>
</dbReference>
<organism evidence="2 3">
    <name type="scientific">Cocos nucifera</name>
    <name type="common">Coconut palm</name>
    <dbReference type="NCBI Taxonomy" id="13894"/>
    <lineage>
        <taxon>Eukaryota</taxon>
        <taxon>Viridiplantae</taxon>
        <taxon>Streptophyta</taxon>
        <taxon>Embryophyta</taxon>
        <taxon>Tracheophyta</taxon>
        <taxon>Spermatophyta</taxon>
        <taxon>Magnoliopsida</taxon>
        <taxon>Liliopsida</taxon>
        <taxon>Arecaceae</taxon>
        <taxon>Arecoideae</taxon>
        <taxon>Cocoseae</taxon>
        <taxon>Attaleinae</taxon>
        <taxon>Cocos</taxon>
    </lineage>
</organism>
<dbReference type="AlphaFoldDB" id="A0A8K0MZC5"/>
<dbReference type="OrthoDB" id="10252354at2759"/>
<dbReference type="Gene3D" id="1.10.510.10">
    <property type="entry name" value="Transferase(Phosphotransferase) domain 1"/>
    <property type="match status" value="1"/>
</dbReference>
<comment type="caution">
    <text evidence="2">The sequence shown here is derived from an EMBL/GenBank/DDBJ whole genome shotgun (WGS) entry which is preliminary data.</text>
</comment>
<dbReference type="PANTHER" id="PTHR24361">
    <property type="entry name" value="MITOGEN-ACTIVATED KINASE KINASE KINASE"/>
    <property type="match status" value="1"/>
</dbReference>
<dbReference type="InterPro" id="IPR008271">
    <property type="entry name" value="Ser/Thr_kinase_AS"/>
</dbReference>
<dbReference type="PROSITE" id="PS00108">
    <property type="entry name" value="PROTEIN_KINASE_ST"/>
    <property type="match status" value="1"/>
</dbReference>
<keyword evidence="3" id="KW-1185">Reference proteome</keyword>
<evidence type="ECO:0000313" key="3">
    <source>
        <dbReference type="Proteomes" id="UP000797356"/>
    </source>
</evidence>
<dbReference type="InterPro" id="IPR053235">
    <property type="entry name" value="Ser_Thr_kinase"/>
</dbReference>
<dbReference type="GO" id="GO:0004674">
    <property type="term" value="F:protein serine/threonine kinase activity"/>
    <property type="evidence" value="ECO:0007669"/>
    <property type="project" value="TreeGrafter"/>
</dbReference>
<name>A0A8K0MZC5_COCNU</name>
<dbReference type="GO" id="GO:0005737">
    <property type="term" value="C:cytoplasm"/>
    <property type="evidence" value="ECO:0007669"/>
    <property type="project" value="TreeGrafter"/>
</dbReference>
<dbReference type="PROSITE" id="PS50011">
    <property type="entry name" value="PROTEIN_KINASE_DOM"/>
    <property type="match status" value="1"/>
</dbReference>
<reference evidence="2" key="1">
    <citation type="journal article" date="2017" name="Gigascience">
        <title>The genome draft of coconut (Cocos nucifera).</title>
        <authorList>
            <person name="Xiao Y."/>
            <person name="Xu P."/>
            <person name="Fan H."/>
            <person name="Baudouin L."/>
            <person name="Xia W."/>
            <person name="Bocs S."/>
            <person name="Xu J."/>
            <person name="Li Q."/>
            <person name="Guo A."/>
            <person name="Zhou L."/>
            <person name="Li J."/>
            <person name="Wu Y."/>
            <person name="Ma Z."/>
            <person name="Armero A."/>
            <person name="Issali A.E."/>
            <person name="Liu N."/>
            <person name="Peng M."/>
            <person name="Yang Y."/>
        </authorList>
    </citation>
    <scope>NUCLEOTIDE SEQUENCE</scope>
    <source>
        <tissue evidence="2">Spear leaf of Hainan Tall coconut</tissue>
    </source>
</reference>
<sequence length="66" mass="7499">MYDHASDIQISLEYMDGSSLKGRHISSDPFITNVARQVLARLAYLHRQCIVHHDIKPSNLLINSAH</sequence>
<accession>A0A8K0MZC5</accession>
<keyword evidence="2" id="KW-0808">Transferase</keyword>
<dbReference type="PANTHER" id="PTHR24361:SF762">
    <property type="entry name" value="MITOGEN-ACTIVATED PROTEIN KINASE KINASE 5"/>
    <property type="match status" value="1"/>
</dbReference>
<dbReference type="GO" id="GO:0005524">
    <property type="term" value="F:ATP binding"/>
    <property type="evidence" value="ECO:0007669"/>
    <property type="project" value="InterPro"/>
</dbReference>
<dbReference type="InterPro" id="IPR011009">
    <property type="entry name" value="Kinase-like_dom_sf"/>
</dbReference>
<reference evidence="2" key="2">
    <citation type="submission" date="2019-07" db="EMBL/GenBank/DDBJ databases">
        <authorList>
            <person name="Yang Y."/>
            <person name="Bocs S."/>
            <person name="Baudouin L."/>
        </authorList>
    </citation>
    <scope>NUCLEOTIDE SEQUENCE</scope>
    <source>
        <tissue evidence="2">Spear leaf of Hainan Tall coconut</tissue>
    </source>
</reference>
<proteinExistence type="predicted"/>
<gene>
    <name evidence="2" type="ORF">COCNU_04G002310</name>
</gene>
<dbReference type="EMBL" id="CM017875">
    <property type="protein sequence ID" value="KAG1337925.1"/>
    <property type="molecule type" value="Genomic_DNA"/>
</dbReference>
<protein>
    <submittedName>
        <fullName evidence="2">Putative Mitogen-activated protein kinase kinase 5</fullName>
    </submittedName>
</protein>
<evidence type="ECO:0000259" key="1">
    <source>
        <dbReference type="PROSITE" id="PS50011"/>
    </source>
</evidence>
<keyword evidence="2" id="KW-0418">Kinase</keyword>
<dbReference type="Proteomes" id="UP000797356">
    <property type="component" value="Chromosome 4"/>
</dbReference>
<evidence type="ECO:0000313" key="2">
    <source>
        <dbReference type="EMBL" id="KAG1337925.1"/>
    </source>
</evidence>
<dbReference type="Pfam" id="PF00069">
    <property type="entry name" value="Pkinase"/>
    <property type="match status" value="1"/>
</dbReference>
<dbReference type="InterPro" id="IPR000719">
    <property type="entry name" value="Prot_kinase_dom"/>
</dbReference>